<comment type="caution">
    <text evidence="4">The sequence shown here is derived from an EMBL/GenBank/DDBJ whole genome shotgun (WGS) entry which is preliminary data.</text>
</comment>
<dbReference type="OrthoDB" id="9778236at2"/>
<dbReference type="PANTHER" id="PTHR30438">
    <property type="entry name" value="36 KDA ANTIGEN-RELATED"/>
    <property type="match status" value="1"/>
</dbReference>
<sequence length="358" mass="38677">MSQPSSRTLFKALAVLATLVVVGLVLWNELRPSGLGEGFAAGNGRIEATEIDVATKSPGRVLEILVDEGDFVQPGQVLARMDTEVLQAQLNQARAQLRQGENAILTAQALVAQRESEKAAAEAGVAQRQAELTAARKRYQRTETLVARNAMPRQQLDDHLAAMQSAEAALAAARSQVLSATAGIAAARSQVIEAQSAVEAAQAGVDRLQADIRDSELKSDRLARVQYRVAQPGEVLGAGGRLLNLVDLADVYMTFFLPERQAGRVAIGAEARLVVDAAPQYVIPARISYVASVAQFTPKTVETESEREKLMFRVKARIDPQLLKRHMEQVKTGLPGMAYLKLDADAQWPAQLQINVTP</sequence>
<dbReference type="EMBL" id="POUW01000004">
    <property type="protein sequence ID" value="PNG05334.1"/>
    <property type="molecule type" value="Genomic_DNA"/>
</dbReference>
<dbReference type="RefSeq" id="WP_102846778.1">
    <property type="nucleotide sequence ID" value="NZ_JAMOIG010000013.1"/>
</dbReference>
<dbReference type="Pfam" id="PF25876">
    <property type="entry name" value="HH_MFP_RND"/>
    <property type="match status" value="1"/>
</dbReference>
<dbReference type="GO" id="GO:0016787">
    <property type="term" value="F:hydrolase activity"/>
    <property type="evidence" value="ECO:0007669"/>
    <property type="project" value="UniProtKB-KW"/>
</dbReference>
<protein>
    <submittedName>
        <fullName evidence="4">Glycoside hydrolase family 43</fullName>
    </submittedName>
</protein>
<feature type="coiled-coil region" evidence="1">
    <location>
        <begin position="83"/>
        <end position="110"/>
    </location>
</feature>
<evidence type="ECO:0000313" key="5">
    <source>
        <dbReference type="Proteomes" id="UP000235897"/>
    </source>
</evidence>
<evidence type="ECO:0000259" key="3">
    <source>
        <dbReference type="Pfam" id="PF25876"/>
    </source>
</evidence>
<dbReference type="Gene3D" id="2.40.30.170">
    <property type="match status" value="1"/>
</dbReference>
<evidence type="ECO:0000256" key="2">
    <source>
        <dbReference type="SAM" id="Phobius"/>
    </source>
</evidence>
<dbReference type="PANTHER" id="PTHR30438:SF2">
    <property type="entry name" value="MEMBRANE PROTEIN"/>
    <property type="match status" value="1"/>
</dbReference>
<dbReference type="AlphaFoldDB" id="A0A2N8SS69"/>
<keyword evidence="2" id="KW-0472">Membrane</keyword>
<dbReference type="Gene3D" id="2.40.50.100">
    <property type="match status" value="1"/>
</dbReference>
<proteinExistence type="predicted"/>
<dbReference type="GO" id="GO:0005886">
    <property type="term" value="C:plasma membrane"/>
    <property type="evidence" value="ECO:0007669"/>
    <property type="project" value="TreeGrafter"/>
</dbReference>
<accession>A0A2N8SS69</accession>
<keyword evidence="2" id="KW-1133">Transmembrane helix</keyword>
<feature type="transmembrane region" description="Helical" evidence="2">
    <location>
        <begin position="9"/>
        <end position="27"/>
    </location>
</feature>
<evidence type="ECO:0000313" key="4">
    <source>
        <dbReference type="EMBL" id="PNG05334.1"/>
    </source>
</evidence>
<dbReference type="Gene3D" id="1.10.287.470">
    <property type="entry name" value="Helix hairpin bin"/>
    <property type="match status" value="2"/>
</dbReference>
<dbReference type="SUPFAM" id="SSF111369">
    <property type="entry name" value="HlyD-like secretion proteins"/>
    <property type="match status" value="2"/>
</dbReference>
<keyword evidence="2" id="KW-0812">Transmembrane</keyword>
<feature type="domain" description="Multidrug resistance protein MdtA-like alpha-helical hairpin" evidence="3">
    <location>
        <begin position="119"/>
        <end position="181"/>
    </location>
</feature>
<evidence type="ECO:0000256" key="1">
    <source>
        <dbReference type="SAM" id="Coils"/>
    </source>
</evidence>
<reference evidence="4 5" key="1">
    <citation type="submission" date="2018-01" db="EMBL/GenBank/DDBJ databases">
        <title>Denitrification phenotypes of diverse strains of Pseudomonas stutzeri.</title>
        <authorList>
            <person name="Milligan D.A."/>
            <person name="Bergaust L."/>
            <person name="Bakken L.R."/>
            <person name="Frostegard A."/>
        </authorList>
    </citation>
    <scope>NUCLEOTIDE SEQUENCE [LARGE SCALE GENOMIC DNA]</scope>
    <source>
        <strain evidence="4 5">28a3</strain>
    </source>
</reference>
<organism evidence="4 5">
    <name type="scientific">Stutzerimonas stutzeri</name>
    <name type="common">Pseudomonas stutzeri</name>
    <dbReference type="NCBI Taxonomy" id="316"/>
    <lineage>
        <taxon>Bacteria</taxon>
        <taxon>Pseudomonadati</taxon>
        <taxon>Pseudomonadota</taxon>
        <taxon>Gammaproteobacteria</taxon>
        <taxon>Pseudomonadales</taxon>
        <taxon>Pseudomonadaceae</taxon>
        <taxon>Stutzerimonas</taxon>
    </lineage>
</organism>
<keyword evidence="1" id="KW-0175">Coiled coil</keyword>
<dbReference type="Proteomes" id="UP000235897">
    <property type="component" value="Unassembled WGS sequence"/>
</dbReference>
<dbReference type="FunFam" id="2.40.30.170:FF:000013">
    <property type="entry name" value="Glycoside hydrolase family 43"/>
    <property type="match status" value="1"/>
</dbReference>
<dbReference type="InterPro" id="IPR058624">
    <property type="entry name" value="MdtA-like_HH"/>
</dbReference>
<feature type="coiled-coil region" evidence="1">
    <location>
        <begin position="156"/>
        <end position="218"/>
    </location>
</feature>
<keyword evidence="4" id="KW-0378">Hydrolase</keyword>
<gene>
    <name evidence="4" type="ORF">CXL00_11440</name>
</gene>
<name>A0A2N8SS69_STUST</name>
<dbReference type="FunFam" id="2.40.50.100:FF:000077">
    <property type="entry name" value="Glycoside hydrolase family 43"/>
    <property type="match status" value="1"/>
</dbReference>